<keyword evidence="2" id="KW-0472">Membrane</keyword>
<feature type="region of interest" description="Disordered" evidence="1">
    <location>
        <begin position="74"/>
        <end position="95"/>
    </location>
</feature>
<dbReference type="HOGENOM" id="CLU_048279_0_0_10"/>
<dbReference type="KEGG" id="nso:NIASO_07180"/>
<dbReference type="OrthoDB" id="1419682at2"/>
<dbReference type="AlphaFoldDB" id="W0F2Z3"/>
<feature type="transmembrane region" description="Helical" evidence="2">
    <location>
        <begin position="45"/>
        <end position="66"/>
    </location>
</feature>
<reference evidence="3 4" key="1">
    <citation type="submission" date="2013-12" db="EMBL/GenBank/DDBJ databases">
        <authorList>
            <consortium name="DOE Joint Genome Institute"/>
            <person name="Eisen J."/>
            <person name="Huntemann M."/>
            <person name="Han J."/>
            <person name="Chen A."/>
            <person name="Kyrpides N."/>
            <person name="Mavromatis K."/>
            <person name="Markowitz V."/>
            <person name="Palaniappan K."/>
            <person name="Ivanova N."/>
            <person name="Schaumberg A."/>
            <person name="Pati A."/>
            <person name="Liolios K."/>
            <person name="Nordberg H.P."/>
            <person name="Cantor M.N."/>
            <person name="Hua S.X."/>
            <person name="Woyke T."/>
        </authorList>
    </citation>
    <scope>NUCLEOTIDE SEQUENCE [LARGE SCALE GENOMIC DNA]</scope>
    <source>
        <strain evidence="4">DSM 19437</strain>
    </source>
</reference>
<feature type="region of interest" description="Disordered" evidence="1">
    <location>
        <begin position="164"/>
        <end position="214"/>
    </location>
</feature>
<dbReference type="STRING" id="929713.NIASO_07180"/>
<dbReference type="EMBL" id="CP007035">
    <property type="protein sequence ID" value="AHF17420.1"/>
    <property type="molecule type" value="Genomic_DNA"/>
</dbReference>
<sequence length="440" mass="47642">MEEPKDDFFEHIKQVLRNHEEDYREGAWEQFSGAHLSAPVKKIRAWKWVAAAAVIAGLLLAAPYLFTKHDTAPSTETVTTTEPKNNTITAPDSNTLLLPATPAQQLVKNAQKQTERSTGTSAAANHPVAKDMIAKAPLVAAPAPEINPPNTMAVAPKQNTTIAPEQPVKDKPAPNFWQPHTVPDRESNLSPESNNSPQVLAHNTPPEEATKERNRSRRWIPSLYVSPMFAESGVNMGYGVALAYAVNDRIKVSAGIAHNKISTSKNYDVAAGNAALNTPTTFSLASKRMALAAPAPAPALKSVQGILSGFDIPVDISYALSKKLYATAGVSGLVVVNDNTNYTLVTSTNTQISVVNSQGVLQEDKRIVNSSYAFSTALPGELNHDKTTFLGFYNLSLGYKQKITPKNNVSIEPFLKVPVKTVTNQGLNYKGMGIRLKFDF</sequence>
<keyword evidence="2" id="KW-1133">Transmembrane helix</keyword>
<feature type="compositionally biased region" description="Low complexity" evidence="1">
    <location>
        <begin position="74"/>
        <end position="90"/>
    </location>
</feature>
<evidence type="ECO:0000256" key="2">
    <source>
        <dbReference type="SAM" id="Phobius"/>
    </source>
</evidence>
<keyword evidence="4" id="KW-1185">Reference proteome</keyword>
<name>W0F2Z3_9BACT</name>
<accession>W0F2Z3</accession>
<proteinExistence type="predicted"/>
<dbReference type="Proteomes" id="UP000003586">
    <property type="component" value="Chromosome"/>
</dbReference>
<keyword evidence="2" id="KW-0812">Transmembrane</keyword>
<feature type="compositionally biased region" description="Low complexity" evidence="1">
    <location>
        <begin position="188"/>
        <end position="197"/>
    </location>
</feature>
<gene>
    <name evidence="3" type="ORF">NIASO_07180</name>
</gene>
<organism evidence="3 4">
    <name type="scientific">Niabella soli DSM 19437</name>
    <dbReference type="NCBI Taxonomy" id="929713"/>
    <lineage>
        <taxon>Bacteria</taxon>
        <taxon>Pseudomonadati</taxon>
        <taxon>Bacteroidota</taxon>
        <taxon>Chitinophagia</taxon>
        <taxon>Chitinophagales</taxon>
        <taxon>Chitinophagaceae</taxon>
        <taxon>Niabella</taxon>
    </lineage>
</organism>
<dbReference type="RefSeq" id="WP_008585003.1">
    <property type="nucleotide sequence ID" value="NZ_CP007035.1"/>
</dbReference>
<dbReference type="eggNOG" id="ENOG5032Y9I">
    <property type="taxonomic scope" value="Bacteria"/>
</dbReference>
<evidence type="ECO:0008006" key="5">
    <source>
        <dbReference type="Google" id="ProtNLM"/>
    </source>
</evidence>
<protein>
    <recommendedName>
        <fullName evidence="5">Outer membrane protein beta-barrel domain-containing protein</fullName>
    </recommendedName>
</protein>
<evidence type="ECO:0000313" key="3">
    <source>
        <dbReference type="EMBL" id="AHF17420.1"/>
    </source>
</evidence>
<evidence type="ECO:0000313" key="4">
    <source>
        <dbReference type="Proteomes" id="UP000003586"/>
    </source>
</evidence>
<evidence type="ECO:0000256" key="1">
    <source>
        <dbReference type="SAM" id="MobiDB-lite"/>
    </source>
</evidence>